<comment type="caution">
    <text evidence="8">The sequence shown here is derived from an EMBL/GenBank/DDBJ whole genome shotgun (WGS) entry which is preliminary data.</text>
</comment>
<keyword evidence="5" id="KW-0378">Hydrolase</keyword>
<dbReference type="Pfam" id="PF07927">
    <property type="entry name" value="HicA_toxin"/>
    <property type="match status" value="1"/>
</dbReference>
<keyword evidence="2" id="KW-1277">Toxin-antitoxin system</keyword>
<dbReference type="Proteomes" id="UP000711047">
    <property type="component" value="Unassembled WGS sequence"/>
</dbReference>
<keyword evidence="7" id="KW-0346">Stress response</keyword>
<protein>
    <submittedName>
        <fullName evidence="8">Type II toxin-antitoxin system HicA family toxin</fullName>
    </submittedName>
</protein>
<dbReference type="SUPFAM" id="SSF54786">
    <property type="entry name" value="YcfA/nrd intein domain"/>
    <property type="match status" value="1"/>
</dbReference>
<evidence type="ECO:0000256" key="7">
    <source>
        <dbReference type="ARBA" id="ARBA00023016"/>
    </source>
</evidence>
<gene>
    <name evidence="8" type="ORF">HQN87_03820</name>
</gene>
<reference evidence="8 9" key="1">
    <citation type="submission" date="2020-05" db="EMBL/GenBank/DDBJ databases">
        <title>Paenibacillus glebae, sp. nov., Paenibacillus humi sp. nov., Paenibacillus pedi sp. nov., Paenibacillus terrestris sp. nov. and Paenibacillus terricola sp. nov., isolated from a forest top soil sample.</title>
        <authorList>
            <person name="Qi S."/>
            <person name="Carlier A."/>
            <person name="Cnockaert M."/>
            <person name="Vandamme P."/>
        </authorList>
    </citation>
    <scope>NUCLEOTIDE SEQUENCE [LARGE SCALE GENOMIC DNA]</scope>
    <source>
        <strain evidence="8 9">LMG 29502</strain>
    </source>
</reference>
<keyword evidence="6" id="KW-0694">RNA-binding</keyword>
<evidence type="ECO:0000256" key="3">
    <source>
        <dbReference type="ARBA" id="ARBA00022722"/>
    </source>
</evidence>
<evidence type="ECO:0000256" key="1">
    <source>
        <dbReference type="ARBA" id="ARBA00006620"/>
    </source>
</evidence>
<dbReference type="EMBL" id="JABMKX010000002">
    <property type="protein sequence ID" value="NQX44451.1"/>
    <property type="molecule type" value="Genomic_DNA"/>
</dbReference>
<comment type="similarity">
    <text evidence="1">Belongs to the HicA mRNA interferase family.</text>
</comment>
<dbReference type="InterPro" id="IPR012933">
    <property type="entry name" value="HicA_mRNA_interferase"/>
</dbReference>
<evidence type="ECO:0000256" key="6">
    <source>
        <dbReference type="ARBA" id="ARBA00022884"/>
    </source>
</evidence>
<evidence type="ECO:0000256" key="2">
    <source>
        <dbReference type="ARBA" id="ARBA00022649"/>
    </source>
</evidence>
<organism evidence="8 9">
    <name type="scientific">Paenibacillus tritici</name>
    <dbReference type="NCBI Taxonomy" id="1873425"/>
    <lineage>
        <taxon>Bacteria</taxon>
        <taxon>Bacillati</taxon>
        <taxon>Bacillota</taxon>
        <taxon>Bacilli</taxon>
        <taxon>Bacillales</taxon>
        <taxon>Paenibacillaceae</taxon>
        <taxon>Paenibacillus</taxon>
    </lineage>
</organism>
<proteinExistence type="inferred from homology"/>
<evidence type="ECO:0000256" key="4">
    <source>
        <dbReference type="ARBA" id="ARBA00022759"/>
    </source>
</evidence>
<name>A0ABX2DLX1_9BACL</name>
<evidence type="ECO:0000313" key="9">
    <source>
        <dbReference type="Proteomes" id="UP000711047"/>
    </source>
</evidence>
<evidence type="ECO:0000313" key="8">
    <source>
        <dbReference type="EMBL" id="NQX44451.1"/>
    </source>
</evidence>
<dbReference type="Gene3D" id="3.30.920.30">
    <property type="entry name" value="Hypothetical protein"/>
    <property type="match status" value="1"/>
</dbReference>
<dbReference type="InterPro" id="IPR038570">
    <property type="entry name" value="HicA_sf"/>
</dbReference>
<evidence type="ECO:0000256" key="5">
    <source>
        <dbReference type="ARBA" id="ARBA00022801"/>
    </source>
</evidence>
<sequence length="71" mass="7908">MGTQVTVREMLRALQDAGFIPSLNYGNRGSHQHYIYRTDPARYADVSVHAMGQVIPKGTLKSIERTSGVIF</sequence>
<accession>A0ABX2DLX1</accession>
<keyword evidence="3" id="KW-0540">Nuclease</keyword>
<keyword evidence="4" id="KW-0255">Endonuclease</keyword>
<keyword evidence="9" id="KW-1185">Reference proteome</keyword>